<sequence length="554" mass="59924">MEGVLWKWTNYWNGWQPRWFILDKGILTYYKSQDEVNQGCKGSVKVSACEIVVHPTDNRRLDLVIPSEQHFYLRAPTPSERQQWLVALGSSKAATAAASSHAAQPPRLGGGGGDPESSLRAKKAELRLYCDLLMQQVHTIKTSQNGGEEEAAKAGEAADLLRATCDTFITTLEDCMRLADANFTYELPHQEVRDSALPHEAPPPVAPVVPKSLQSAHPASRRRKKSNSISSSTAASGATSPVASTLDGTRQQRGQRTDHGTDGTHCNSGPTPSGATSPGCTSTSSRSSAVTNHMSSPADLVPLPGSAEASDHESSQAANTSVGASTDQTSPVANGSLSSHPGQPRTFFSVMEHSFNDLPPGTSIPTEQFLNSCRSILAVFDVLGSTAFLPVKIDIQGNIGKLQARYDSDPSHFDTLLDMVQEEIDSGANTARNSTADALLWLSRALAFIHAFLEQIQSGNPVLTECASVAYSATLKCHHGWVVRSIFAVAMRAMPELEPFLEAMSPSPEDFQHPDYRKQLFADGRVYLQSLQEVLDTLNNFYIENGLEPPIHKS</sequence>
<dbReference type="InterPro" id="IPR001849">
    <property type="entry name" value="PH_domain"/>
</dbReference>
<evidence type="ECO:0000256" key="2">
    <source>
        <dbReference type="ARBA" id="ARBA00004198"/>
    </source>
</evidence>
<feature type="region of interest" description="Disordered" evidence="7">
    <location>
        <begin position="194"/>
        <end position="345"/>
    </location>
</feature>
<evidence type="ECO:0000256" key="6">
    <source>
        <dbReference type="ARBA" id="ARBA00023136"/>
    </source>
</evidence>
<feature type="region of interest" description="Disordered" evidence="7">
    <location>
        <begin position="98"/>
        <end position="118"/>
    </location>
</feature>
<evidence type="ECO:0000313" key="9">
    <source>
        <dbReference type="EMBL" id="JAP64032.1"/>
    </source>
</evidence>
<dbReference type="Gene3D" id="1.10.3520.10">
    <property type="entry name" value="Glycolipid transfer protein"/>
    <property type="match status" value="1"/>
</dbReference>
<keyword evidence="6" id="KW-0472">Membrane</keyword>
<evidence type="ECO:0000259" key="8">
    <source>
        <dbReference type="PROSITE" id="PS50003"/>
    </source>
</evidence>
<feature type="compositionally biased region" description="Polar residues" evidence="7">
    <location>
        <begin position="315"/>
        <end position="341"/>
    </location>
</feature>
<dbReference type="AlphaFoldDB" id="A0A131XCD0"/>
<dbReference type="InterPro" id="IPR014830">
    <property type="entry name" value="Glycolipid_transfer_prot_dom"/>
</dbReference>
<dbReference type="GO" id="GO:0005829">
    <property type="term" value="C:cytosol"/>
    <property type="evidence" value="ECO:0007669"/>
    <property type="project" value="TreeGrafter"/>
</dbReference>
<dbReference type="PROSITE" id="PS50003">
    <property type="entry name" value="PH_DOMAIN"/>
    <property type="match status" value="1"/>
</dbReference>
<dbReference type="InterPro" id="IPR036497">
    <property type="entry name" value="GLTP_sf"/>
</dbReference>
<name>A0A131XCD0_9ACAR</name>
<comment type="subcellular location">
    <subcellularLocation>
        <location evidence="2">Golgi apparatus</location>
        <location evidence="2">trans-Golgi network membrane</location>
    </subcellularLocation>
    <subcellularLocation>
        <location evidence="1">Membrane</location>
        <topology evidence="1">Peripheral membrane protein</topology>
    </subcellularLocation>
</comment>
<evidence type="ECO:0000256" key="4">
    <source>
        <dbReference type="ARBA" id="ARBA00022448"/>
    </source>
</evidence>
<accession>A0A131XCD0</accession>
<dbReference type="CDD" id="cd01247">
    <property type="entry name" value="PH_FAPP1_FAPP2"/>
    <property type="match status" value="1"/>
</dbReference>
<dbReference type="PANTHER" id="PTHR10219">
    <property type="entry name" value="GLYCOLIPID TRANSFER PROTEIN-RELATED"/>
    <property type="match status" value="1"/>
</dbReference>
<dbReference type="Pfam" id="PF08718">
    <property type="entry name" value="GLTP"/>
    <property type="match status" value="1"/>
</dbReference>
<feature type="compositionally biased region" description="Polar residues" evidence="7">
    <location>
        <begin position="264"/>
        <end position="275"/>
    </location>
</feature>
<organism evidence="9">
    <name type="scientific">Hyalomma excavatum</name>
    <dbReference type="NCBI Taxonomy" id="257692"/>
    <lineage>
        <taxon>Eukaryota</taxon>
        <taxon>Metazoa</taxon>
        <taxon>Ecdysozoa</taxon>
        <taxon>Arthropoda</taxon>
        <taxon>Chelicerata</taxon>
        <taxon>Arachnida</taxon>
        <taxon>Acari</taxon>
        <taxon>Parasitiformes</taxon>
        <taxon>Ixodida</taxon>
        <taxon>Ixodoidea</taxon>
        <taxon>Ixodidae</taxon>
        <taxon>Hyalomminae</taxon>
        <taxon>Hyalomma</taxon>
    </lineage>
</organism>
<dbReference type="SUPFAM" id="SSF50729">
    <property type="entry name" value="PH domain-like"/>
    <property type="match status" value="1"/>
</dbReference>
<feature type="compositionally biased region" description="Low complexity" evidence="7">
    <location>
        <begin position="227"/>
        <end position="245"/>
    </location>
</feature>
<dbReference type="Pfam" id="PF00169">
    <property type="entry name" value="PH"/>
    <property type="match status" value="1"/>
</dbReference>
<dbReference type="GO" id="GO:1902387">
    <property type="term" value="F:ceramide 1-phosphate binding"/>
    <property type="evidence" value="ECO:0007669"/>
    <property type="project" value="TreeGrafter"/>
</dbReference>
<evidence type="ECO:0000256" key="3">
    <source>
        <dbReference type="ARBA" id="ARBA00016588"/>
    </source>
</evidence>
<protein>
    <recommendedName>
        <fullName evidence="3">Pleckstrin homology domain-containing family A member 8</fullName>
    </recommendedName>
</protein>
<dbReference type="GO" id="GO:0016020">
    <property type="term" value="C:membrane"/>
    <property type="evidence" value="ECO:0007669"/>
    <property type="project" value="UniProtKB-SubCell"/>
</dbReference>
<evidence type="ECO:0000256" key="5">
    <source>
        <dbReference type="ARBA" id="ARBA00023034"/>
    </source>
</evidence>
<dbReference type="SUPFAM" id="SSF110004">
    <property type="entry name" value="Glycolipid transfer protein, GLTP"/>
    <property type="match status" value="1"/>
</dbReference>
<keyword evidence="4" id="KW-0813">Transport</keyword>
<proteinExistence type="evidence at transcript level"/>
<dbReference type="SMART" id="SM00233">
    <property type="entry name" value="PH"/>
    <property type="match status" value="1"/>
</dbReference>
<feature type="compositionally biased region" description="Low complexity" evidence="7">
    <location>
        <begin position="276"/>
        <end position="291"/>
    </location>
</feature>
<reference evidence="9" key="1">
    <citation type="journal article" date="2017" name="Ticks Tick Borne Dis.">
        <title>An insight into the sialome of Hyalomma excavatum.</title>
        <authorList>
            <person name="Ribeiro J.M."/>
            <person name="Slovak M."/>
            <person name="Francischetti I.M."/>
        </authorList>
    </citation>
    <scope>NUCLEOTIDE SEQUENCE</scope>
    <source>
        <strain evidence="9">Samish</strain>
        <tissue evidence="9">Salivary glands</tissue>
    </source>
</reference>
<dbReference type="GO" id="GO:0005794">
    <property type="term" value="C:Golgi apparatus"/>
    <property type="evidence" value="ECO:0007669"/>
    <property type="project" value="UniProtKB-SubCell"/>
</dbReference>
<dbReference type="FunFam" id="1.10.3520.10:FF:000001">
    <property type="entry name" value="Pleckstrin domain-containing family A member 8"/>
    <property type="match status" value="1"/>
</dbReference>
<dbReference type="PANTHER" id="PTHR10219:SF25">
    <property type="entry name" value="PLECKSTRIN HOMOLOGY DOMAIN-CONTAINING FAMILY A MEMBER 8"/>
    <property type="match status" value="1"/>
</dbReference>
<evidence type="ECO:0000256" key="7">
    <source>
        <dbReference type="SAM" id="MobiDB-lite"/>
    </source>
</evidence>
<keyword evidence="5" id="KW-0333">Golgi apparatus</keyword>
<dbReference type="FunFam" id="2.30.29.30:FF:000085">
    <property type="entry name" value="Pleckstrin homology domain-containing family A member 8"/>
    <property type="match status" value="1"/>
</dbReference>
<dbReference type="EMBL" id="GEFH01004549">
    <property type="protein sequence ID" value="JAP64032.1"/>
    <property type="molecule type" value="mRNA"/>
</dbReference>
<feature type="domain" description="PH" evidence="8">
    <location>
        <begin position="1"/>
        <end position="93"/>
    </location>
</feature>
<evidence type="ECO:0000256" key="1">
    <source>
        <dbReference type="ARBA" id="ARBA00004170"/>
    </source>
</evidence>
<dbReference type="Gene3D" id="2.30.29.30">
    <property type="entry name" value="Pleckstrin-homology domain (PH domain)/Phosphotyrosine-binding domain (PTB)"/>
    <property type="match status" value="1"/>
</dbReference>
<dbReference type="InterPro" id="IPR011993">
    <property type="entry name" value="PH-like_dom_sf"/>
</dbReference>
<dbReference type="GO" id="GO:1902388">
    <property type="term" value="F:ceramide 1-phosphate transfer activity"/>
    <property type="evidence" value="ECO:0007669"/>
    <property type="project" value="TreeGrafter"/>
</dbReference>